<feature type="region of interest" description="Disordered" evidence="1">
    <location>
        <begin position="80"/>
        <end position="185"/>
    </location>
</feature>
<dbReference type="EMBL" id="CAXHTA020000019">
    <property type="protein sequence ID" value="CAL5228756.1"/>
    <property type="molecule type" value="Genomic_DNA"/>
</dbReference>
<feature type="compositionally biased region" description="Basic and acidic residues" evidence="1">
    <location>
        <begin position="157"/>
        <end position="185"/>
    </location>
</feature>
<evidence type="ECO:0000313" key="3">
    <source>
        <dbReference type="EMBL" id="CAL5228756.1"/>
    </source>
</evidence>
<evidence type="ECO:0000313" key="4">
    <source>
        <dbReference type="Proteomes" id="UP001497392"/>
    </source>
</evidence>
<evidence type="ECO:0000259" key="2">
    <source>
        <dbReference type="Pfam" id="PF04921"/>
    </source>
</evidence>
<accession>A0ABP1G945</accession>
<evidence type="ECO:0000256" key="1">
    <source>
        <dbReference type="SAM" id="MobiDB-lite"/>
    </source>
</evidence>
<sequence length="358" mass="42127">MGLQGYVGSAEDQRRIRRQEKEREERKRQFEDKKKQSDANVDAAGLRQFGTGTSELDEQAFKDSTVGLVTRDKFLHMKNTIQERREEEAAQAKREAEQQQEQGKKLRQQKKAKLAARTKLSFAQEEDEEEDTEQNGSAKEHKEEQDAAEERDDEEREQLRLKKLGKDPTARTDFLPDKEREAEEGAVRAQLKKEYELRQKLLKNETLKITYSYWDGQGHRRLATVKKGDTVKDFLQKVKEQLIPEFRELRTTSVSTLMYVKEDLIIPHHFSFYDLISTKARGKSGPLFHFDVHEDIRTQHDARIEKDESHAGKVVDRHWYNRNKHIFPASRWETYDPDKVFEMYTTHGSEVKIWNGIM</sequence>
<proteinExistence type="predicted"/>
<feature type="compositionally biased region" description="Acidic residues" evidence="1">
    <location>
        <begin position="124"/>
        <end position="133"/>
    </location>
</feature>
<gene>
    <name evidence="3" type="primary">g11943</name>
    <name evidence="3" type="ORF">VP750_LOCUS10662</name>
</gene>
<organism evidence="3 4">
    <name type="scientific">Coccomyxa viridis</name>
    <dbReference type="NCBI Taxonomy" id="1274662"/>
    <lineage>
        <taxon>Eukaryota</taxon>
        <taxon>Viridiplantae</taxon>
        <taxon>Chlorophyta</taxon>
        <taxon>core chlorophytes</taxon>
        <taxon>Trebouxiophyceae</taxon>
        <taxon>Trebouxiophyceae incertae sedis</taxon>
        <taxon>Coccomyxaceae</taxon>
        <taxon>Coccomyxa</taxon>
    </lineage>
</organism>
<feature type="region of interest" description="Disordered" evidence="1">
    <location>
        <begin position="1"/>
        <end position="55"/>
    </location>
</feature>
<dbReference type="InterPro" id="IPR007005">
    <property type="entry name" value="XAP5"/>
</dbReference>
<feature type="compositionally biased region" description="Basic residues" evidence="1">
    <location>
        <begin position="105"/>
        <end position="116"/>
    </location>
</feature>
<keyword evidence="4" id="KW-1185">Reference proteome</keyword>
<name>A0ABP1G945_9CHLO</name>
<dbReference type="Pfam" id="PF04921">
    <property type="entry name" value="XAP5"/>
    <property type="match status" value="1"/>
</dbReference>
<dbReference type="Proteomes" id="UP001497392">
    <property type="component" value="Unassembled WGS sequence"/>
</dbReference>
<dbReference type="PANTHER" id="PTHR12722:SF0">
    <property type="entry name" value="PROTEIN FAM50A"/>
    <property type="match status" value="1"/>
</dbReference>
<feature type="compositionally biased region" description="Acidic residues" evidence="1">
    <location>
        <begin position="146"/>
        <end position="156"/>
    </location>
</feature>
<dbReference type="PANTHER" id="PTHR12722">
    <property type="entry name" value="XAP-5 PROTEIN-RELATED"/>
    <property type="match status" value="1"/>
</dbReference>
<feature type="domain" description="FAM50A/XAP5 C-terminal" evidence="2">
    <location>
        <begin position="206"/>
        <end position="345"/>
    </location>
</feature>
<comment type="caution">
    <text evidence="3">The sequence shown here is derived from an EMBL/GenBank/DDBJ whole genome shotgun (WGS) entry which is preliminary data.</text>
</comment>
<protein>
    <submittedName>
        <fullName evidence="3">G11943 protein</fullName>
    </submittedName>
</protein>
<reference evidence="3 4" key="1">
    <citation type="submission" date="2024-06" db="EMBL/GenBank/DDBJ databases">
        <authorList>
            <person name="Kraege A."/>
            <person name="Thomma B."/>
        </authorList>
    </citation>
    <scope>NUCLEOTIDE SEQUENCE [LARGE SCALE GENOMIC DNA]</scope>
</reference>
<dbReference type="InterPro" id="IPR048337">
    <property type="entry name" value="FAM50A/XAP5_C"/>
</dbReference>
<feature type="compositionally biased region" description="Basic and acidic residues" evidence="1">
    <location>
        <begin position="80"/>
        <end position="97"/>
    </location>
</feature>
<feature type="compositionally biased region" description="Basic and acidic residues" evidence="1">
    <location>
        <begin position="11"/>
        <end position="37"/>
    </location>
</feature>